<proteinExistence type="predicted"/>
<gene>
    <name evidence="2" type="ORF">O3P69_007886</name>
</gene>
<dbReference type="EMBL" id="JARAKH010000543">
    <property type="protein sequence ID" value="KAK8374171.1"/>
    <property type="molecule type" value="Genomic_DNA"/>
</dbReference>
<keyword evidence="3" id="KW-1185">Reference proteome</keyword>
<dbReference type="AlphaFoldDB" id="A0AAW0SH30"/>
<evidence type="ECO:0000313" key="2">
    <source>
        <dbReference type="EMBL" id="KAK8374171.1"/>
    </source>
</evidence>
<comment type="caution">
    <text evidence="2">The sequence shown here is derived from an EMBL/GenBank/DDBJ whole genome shotgun (WGS) entry which is preliminary data.</text>
</comment>
<protein>
    <submittedName>
        <fullName evidence="2">Uncharacterized protein</fullName>
    </submittedName>
</protein>
<organism evidence="2 3">
    <name type="scientific">Scylla paramamosain</name>
    <name type="common">Mud crab</name>
    <dbReference type="NCBI Taxonomy" id="85552"/>
    <lineage>
        <taxon>Eukaryota</taxon>
        <taxon>Metazoa</taxon>
        <taxon>Ecdysozoa</taxon>
        <taxon>Arthropoda</taxon>
        <taxon>Crustacea</taxon>
        <taxon>Multicrustacea</taxon>
        <taxon>Malacostraca</taxon>
        <taxon>Eumalacostraca</taxon>
        <taxon>Eucarida</taxon>
        <taxon>Decapoda</taxon>
        <taxon>Pleocyemata</taxon>
        <taxon>Brachyura</taxon>
        <taxon>Eubrachyura</taxon>
        <taxon>Portunoidea</taxon>
        <taxon>Portunidae</taxon>
        <taxon>Portuninae</taxon>
        <taxon>Scylla</taxon>
    </lineage>
</organism>
<accession>A0AAW0SH30</accession>
<sequence length="117" mass="13283">MRNNKGSAVRHYNSPVSKKRPITGNTKVDWVFASSVFSAFNTFRDRDSKAHGDSNAQWAIDRWEKNVDAVRDDLPASQTSKLDDIERQIKETKLSDQEITDKINDTELSKAVDSILN</sequence>
<name>A0AAW0SH30_SCYPA</name>
<dbReference type="Proteomes" id="UP001487740">
    <property type="component" value="Unassembled WGS sequence"/>
</dbReference>
<evidence type="ECO:0000313" key="3">
    <source>
        <dbReference type="Proteomes" id="UP001487740"/>
    </source>
</evidence>
<reference evidence="2 3" key="1">
    <citation type="submission" date="2023-03" db="EMBL/GenBank/DDBJ databases">
        <title>High-quality genome of Scylla paramamosain provides insights in environmental adaptation.</title>
        <authorList>
            <person name="Zhang L."/>
        </authorList>
    </citation>
    <scope>NUCLEOTIDE SEQUENCE [LARGE SCALE GENOMIC DNA]</scope>
    <source>
        <strain evidence="2">LZ_2023a</strain>
        <tissue evidence="2">Muscle</tissue>
    </source>
</reference>
<feature type="region of interest" description="Disordered" evidence="1">
    <location>
        <begin position="1"/>
        <end position="20"/>
    </location>
</feature>
<evidence type="ECO:0000256" key="1">
    <source>
        <dbReference type="SAM" id="MobiDB-lite"/>
    </source>
</evidence>